<feature type="compositionally biased region" description="Low complexity" evidence="1">
    <location>
        <begin position="226"/>
        <end position="235"/>
    </location>
</feature>
<feature type="domain" description="HNH nuclease" evidence="2">
    <location>
        <begin position="367"/>
        <end position="419"/>
    </location>
</feature>
<feature type="region of interest" description="Disordered" evidence="1">
    <location>
        <begin position="226"/>
        <end position="249"/>
    </location>
</feature>
<accession>A0A8J3LJ72</accession>
<dbReference type="SMART" id="SM00507">
    <property type="entry name" value="HNHc"/>
    <property type="match status" value="1"/>
</dbReference>
<gene>
    <name evidence="3" type="ORF">Cme02nite_19820</name>
</gene>
<evidence type="ECO:0000313" key="3">
    <source>
        <dbReference type="EMBL" id="GIG13650.1"/>
    </source>
</evidence>
<comment type="caution">
    <text evidence="3">The sequence shown here is derived from an EMBL/GenBank/DDBJ whole genome shotgun (WGS) entry which is preliminary data.</text>
</comment>
<dbReference type="EMBL" id="BONJ01000007">
    <property type="protein sequence ID" value="GIG13650.1"/>
    <property type="molecule type" value="Genomic_DNA"/>
</dbReference>
<keyword evidence="3" id="KW-0540">Nuclease</keyword>
<protein>
    <submittedName>
        <fullName evidence="3">HNH endonuclease</fullName>
    </submittedName>
</protein>
<sequence length="459" mass="49210">MQRALTQAERTVATCVDAPVWSLTDADLITVLDTAHRLRERLAAVELSLVRELDARAVPAAHGAASTGAWLREHWRVGIRGAKQTVDLARALDRLPSTAEALAAGAVNTEQAAVIAQALADLPTTAGLATAAKAETALIGFAAQFEPSVLRRFGERILTHVAPDAAEEHERETLAAQEDRAHTTRTFTLTPDRTGRVRVTGWLDNESAAVIAAALDPLTRPGAFAPARPAPSASGDDAHPQVLTGGGDAGGLSADGSAHADTRAPGCVRDLRTAGQRRADALTEICRRVLASAELPENGGDRPQLVVTVDYDGLARRTGAGLFDNGATLTPDTVRRIACDAQVIPAVLGGDGQLLDLGRTRRLITGALRRALVLRDRGCAFPGCERPPRWCQGHHLRHWADGGPTSLDNAVLLCGHHHRVVHHEDWQVRLGHDRRPEFIPPGYVDATRRPCRNTYHLRP</sequence>
<dbReference type="GO" id="GO:0004519">
    <property type="term" value="F:endonuclease activity"/>
    <property type="evidence" value="ECO:0007669"/>
    <property type="project" value="UniProtKB-KW"/>
</dbReference>
<keyword evidence="3" id="KW-0378">Hydrolase</keyword>
<dbReference type="AlphaFoldDB" id="A0A8J3LJ72"/>
<evidence type="ECO:0000259" key="2">
    <source>
        <dbReference type="SMART" id="SM00507"/>
    </source>
</evidence>
<keyword evidence="3" id="KW-0255">Endonuclease</keyword>
<dbReference type="Gene3D" id="1.10.30.50">
    <property type="match status" value="1"/>
</dbReference>
<dbReference type="InterPro" id="IPR003870">
    <property type="entry name" value="DUF222"/>
</dbReference>
<organism evidence="3 4">
    <name type="scientific">Catellatospora methionotrophica</name>
    <dbReference type="NCBI Taxonomy" id="121620"/>
    <lineage>
        <taxon>Bacteria</taxon>
        <taxon>Bacillati</taxon>
        <taxon>Actinomycetota</taxon>
        <taxon>Actinomycetes</taxon>
        <taxon>Micromonosporales</taxon>
        <taxon>Micromonosporaceae</taxon>
        <taxon>Catellatospora</taxon>
    </lineage>
</organism>
<dbReference type="InterPro" id="IPR003615">
    <property type="entry name" value="HNH_nuc"/>
</dbReference>
<evidence type="ECO:0000256" key="1">
    <source>
        <dbReference type="SAM" id="MobiDB-lite"/>
    </source>
</evidence>
<reference evidence="3" key="1">
    <citation type="submission" date="2021-01" db="EMBL/GenBank/DDBJ databases">
        <title>Whole genome shotgun sequence of Catellatospora methionotrophica NBRC 14553.</title>
        <authorList>
            <person name="Komaki H."/>
            <person name="Tamura T."/>
        </authorList>
    </citation>
    <scope>NUCLEOTIDE SEQUENCE</scope>
    <source>
        <strain evidence="3">NBRC 14553</strain>
    </source>
</reference>
<dbReference type="Proteomes" id="UP000660339">
    <property type="component" value="Unassembled WGS sequence"/>
</dbReference>
<dbReference type="Pfam" id="PF02720">
    <property type="entry name" value="DUF222"/>
    <property type="match status" value="1"/>
</dbReference>
<keyword evidence="4" id="KW-1185">Reference proteome</keyword>
<evidence type="ECO:0000313" key="4">
    <source>
        <dbReference type="Proteomes" id="UP000660339"/>
    </source>
</evidence>
<name>A0A8J3LJ72_9ACTN</name>
<dbReference type="RefSeq" id="WP_166382889.1">
    <property type="nucleotide sequence ID" value="NZ_BAAATT010000014.1"/>
</dbReference>
<dbReference type="CDD" id="cd00085">
    <property type="entry name" value="HNHc"/>
    <property type="match status" value="1"/>
</dbReference>
<proteinExistence type="predicted"/>